<evidence type="ECO:0000313" key="3">
    <source>
        <dbReference type="Proteomes" id="UP000299102"/>
    </source>
</evidence>
<gene>
    <name evidence="2" type="ORF">EVAR_22046_1</name>
</gene>
<organism evidence="2 3">
    <name type="scientific">Eumeta variegata</name>
    <name type="common">Bagworm moth</name>
    <name type="synonym">Eumeta japonica</name>
    <dbReference type="NCBI Taxonomy" id="151549"/>
    <lineage>
        <taxon>Eukaryota</taxon>
        <taxon>Metazoa</taxon>
        <taxon>Ecdysozoa</taxon>
        <taxon>Arthropoda</taxon>
        <taxon>Hexapoda</taxon>
        <taxon>Insecta</taxon>
        <taxon>Pterygota</taxon>
        <taxon>Neoptera</taxon>
        <taxon>Endopterygota</taxon>
        <taxon>Lepidoptera</taxon>
        <taxon>Glossata</taxon>
        <taxon>Ditrysia</taxon>
        <taxon>Tineoidea</taxon>
        <taxon>Psychidae</taxon>
        <taxon>Oiketicinae</taxon>
        <taxon>Eumeta</taxon>
    </lineage>
</organism>
<feature type="compositionally biased region" description="Basic and acidic residues" evidence="1">
    <location>
        <begin position="1"/>
        <end position="19"/>
    </location>
</feature>
<dbReference type="EMBL" id="BGZK01000220">
    <property type="protein sequence ID" value="GBP29434.1"/>
    <property type="molecule type" value="Genomic_DNA"/>
</dbReference>
<reference evidence="2 3" key="1">
    <citation type="journal article" date="2019" name="Commun. Biol.">
        <title>The bagworm genome reveals a unique fibroin gene that provides high tensile strength.</title>
        <authorList>
            <person name="Kono N."/>
            <person name="Nakamura H."/>
            <person name="Ohtoshi R."/>
            <person name="Tomita M."/>
            <person name="Numata K."/>
            <person name="Arakawa K."/>
        </authorList>
    </citation>
    <scope>NUCLEOTIDE SEQUENCE [LARGE SCALE GENOMIC DNA]</scope>
</reference>
<name>A0A4C1UUE5_EUMVA</name>
<accession>A0A4C1UUE5</accession>
<evidence type="ECO:0000256" key="1">
    <source>
        <dbReference type="SAM" id="MobiDB-lite"/>
    </source>
</evidence>
<sequence length="149" mass="16364">MEDAKGRVGTTEETKRVVEESGGGGPADGTWTSLAERQLQIGRLVAARPGAPVIGKENRFPDVRLIRAPPPRAPRPAPPCPSILGVRRSVSYTEFPTKKSLNSVTERLLEIAFFLFRPSIETMSDRKALQSTMRWKDTSADLAATFQGR</sequence>
<keyword evidence="3" id="KW-1185">Reference proteome</keyword>
<dbReference type="Proteomes" id="UP000299102">
    <property type="component" value="Unassembled WGS sequence"/>
</dbReference>
<proteinExistence type="predicted"/>
<dbReference type="OrthoDB" id="264795at2759"/>
<comment type="caution">
    <text evidence="2">The sequence shown here is derived from an EMBL/GenBank/DDBJ whole genome shotgun (WGS) entry which is preliminary data.</text>
</comment>
<evidence type="ECO:0000313" key="2">
    <source>
        <dbReference type="EMBL" id="GBP29434.1"/>
    </source>
</evidence>
<feature type="region of interest" description="Disordered" evidence="1">
    <location>
        <begin position="1"/>
        <end position="30"/>
    </location>
</feature>
<dbReference type="AlphaFoldDB" id="A0A4C1UUE5"/>
<protein>
    <submittedName>
        <fullName evidence="2">Uncharacterized protein</fullName>
    </submittedName>
</protein>